<proteinExistence type="predicted"/>
<feature type="non-terminal residue" evidence="2">
    <location>
        <position position="182"/>
    </location>
</feature>
<dbReference type="AlphaFoldDB" id="A0A382LX81"/>
<dbReference type="PROSITE" id="PS51257">
    <property type="entry name" value="PROKAR_LIPOPROTEIN"/>
    <property type="match status" value="1"/>
</dbReference>
<accession>A0A382LX81</accession>
<dbReference type="EMBL" id="UINC01088895">
    <property type="protein sequence ID" value="SVC39511.1"/>
    <property type="molecule type" value="Genomic_DNA"/>
</dbReference>
<name>A0A382LX81_9ZZZZ</name>
<evidence type="ECO:0000313" key="2">
    <source>
        <dbReference type="EMBL" id="SVC39511.1"/>
    </source>
</evidence>
<protein>
    <submittedName>
        <fullName evidence="2">Uncharacterized protein</fullName>
    </submittedName>
</protein>
<gene>
    <name evidence="2" type="ORF">METZ01_LOCUS292365</name>
</gene>
<sequence length="182" mass="19040">MKFLISFVFLMVLLGCTTKAEQVPNVPNKVPVVANLPPVKAASATPISTPTTIPAAPSTRSLVPTETAKSTPTPTTSPPSTVSLVETNISKLSPTAVHVISSTPTVNPPPKPLRRSGSKPEDRYACVIMPDGYCIFTGTPHNAGLEPKTNNIVDRNGTVIFSINEAVAVNSSGKVLEARGTP</sequence>
<evidence type="ECO:0000256" key="1">
    <source>
        <dbReference type="SAM" id="MobiDB-lite"/>
    </source>
</evidence>
<organism evidence="2">
    <name type="scientific">marine metagenome</name>
    <dbReference type="NCBI Taxonomy" id="408172"/>
    <lineage>
        <taxon>unclassified sequences</taxon>
        <taxon>metagenomes</taxon>
        <taxon>ecological metagenomes</taxon>
    </lineage>
</organism>
<reference evidence="2" key="1">
    <citation type="submission" date="2018-05" db="EMBL/GenBank/DDBJ databases">
        <authorList>
            <person name="Lanie J.A."/>
            <person name="Ng W.-L."/>
            <person name="Kazmierczak K.M."/>
            <person name="Andrzejewski T.M."/>
            <person name="Davidsen T.M."/>
            <person name="Wayne K.J."/>
            <person name="Tettelin H."/>
            <person name="Glass J.I."/>
            <person name="Rusch D."/>
            <person name="Podicherti R."/>
            <person name="Tsui H.-C.T."/>
            <person name="Winkler M.E."/>
        </authorList>
    </citation>
    <scope>NUCLEOTIDE SEQUENCE</scope>
</reference>
<feature type="region of interest" description="Disordered" evidence="1">
    <location>
        <begin position="43"/>
        <end position="82"/>
    </location>
</feature>